<dbReference type="AlphaFoldDB" id="Q1N1J7"/>
<dbReference type="NCBIfam" id="NF008377">
    <property type="entry name" value="PRK11172.1"/>
    <property type="match status" value="1"/>
</dbReference>
<dbReference type="InterPro" id="IPR018170">
    <property type="entry name" value="Aldo/ket_reductase_CS"/>
</dbReference>
<feature type="domain" description="NADP-dependent oxidoreductase" evidence="7">
    <location>
        <begin position="8"/>
        <end position="245"/>
    </location>
</feature>
<dbReference type="STRING" id="207949.RED65_03405"/>
<evidence type="ECO:0000313" key="9">
    <source>
        <dbReference type="Proteomes" id="UP000004263"/>
    </source>
</evidence>
<evidence type="ECO:0000256" key="6">
    <source>
        <dbReference type="PIRSR" id="PIRSR000097-3"/>
    </source>
</evidence>
<keyword evidence="9" id="KW-1185">Reference proteome</keyword>
<comment type="similarity">
    <text evidence="1">Belongs to the aldo/keto reductase family.</text>
</comment>
<feature type="binding site" evidence="5">
    <location>
        <position position="99"/>
    </location>
    <ligand>
        <name>substrate</name>
    </ligand>
</feature>
<feature type="active site" description="Proton donor" evidence="4">
    <location>
        <position position="41"/>
    </location>
</feature>
<proteinExistence type="inferred from homology"/>
<keyword evidence="3" id="KW-0560">Oxidoreductase</keyword>
<sequence length="257" mass="28483">MINEMPTLGMGTFRLEGDIAKDSVKQALEAGYRHIDTAQIYGNESEVGLAIEESGIDRNEIFLTTKVWLDNLSAEAFIPSVEESLAKLKVASVDLLLIHWPEKEGKVSMKEYLGELAKCQEKGLTKHIGVSNFTNEQLDEALNILGDGKIYTNQVEVHPYLQNQAVIKHCERRSVKVTGYMPLAVGKVMEDKVLLDIANRHNSNPAQVAIAWQLQQGLTTIPSSTKRRNLDGNLAASQLTLDANERIANPDFAPAWD</sequence>
<dbReference type="PANTHER" id="PTHR43827:SF3">
    <property type="entry name" value="NADP-DEPENDENT OXIDOREDUCTASE DOMAIN-CONTAINING PROTEIN"/>
    <property type="match status" value="1"/>
</dbReference>
<accession>Q1N1J7</accession>
<dbReference type="RefSeq" id="WP_007019013.1">
    <property type="nucleotide sequence ID" value="NZ_CH724120.1"/>
</dbReference>
<dbReference type="InterPro" id="IPR023210">
    <property type="entry name" value="NADP_OxRdtase_dom"/>
</dbReference>
<evidence type="ECO:0000313" key="8">
    <source>
        <dbReference type="EMBL" id="EAT12053.1"/>
    </source>
</evidence>
<name>Q1N1J7_9GAMM</name>
<evidence type="ECO:0000256" key="2">
    <source>
        <dbReference type="ARBA" id="ARBA00022857"/>
    </source>
</evidence>
<dbReference type="InterPro" id="IPR036812">
    <property type="entry name" value="NAD(P)_OxRdtase_dom_sf"/>
</dbReference>
<comment type="caution">
    <text evidence="8">The sequence shown here is derived from an EMBL/GenBank/DDBJ whole genome shotgun (WGS) entry which is preliminary data.</text>
</comment>
<dbReference type="PROSITE" id="PS00062">
    <property type="entry name" value="ALDOKETO_REDUCTASE_2"/>
    <property type="match status" value="1"/>
</dbReference>
<dbReference type="Proteomes" id="UP000004263">
    <property type="component" value="Unassembled WGS sequence"/>
</dbReference>
<gene>
    <name evidence="8" type="ORF">RED65_03405</name>
</gene>
<feature type="site" description="Lowers pKa of active site Tyr" evidence="6">
    <location>
        <position position="66"/>
    </location>
</feature>
<dbReference type="GO" id="GO:0051596">
    <property type="term" value="P:methylglyoxal catabolic process"/>
    <property type="evidence" value="ECO:0007669"/>
    <property type="project" value="TreeGrafter"/>
</dbReference>
<dbReference type="Pfam" id="PF00248">
    <property type="entry name" value="Aldo_ket_red"/>
    <property type="match status" value="1"/>
</dbReference>
<protein>
    <submittedName>
        <fullName evidence="8">Putative reductase oxidoreductase protein</fullName>
    </submittedName>
</protein>
<evidence type="ECO:0000256" key="1">
    <source>
        <dbReference type="ARBA" id="ARBA00007905"/>
    </source>
</evidence>
<dbReference type="EMBL" id="AAQH01000010">
    <property type="protein sequence ID" value="EAT12053.1"/>
    <property type="molecule type" value="Genomic_DNA"/>
</dbReference>
<dbReference type="GO" id="GO:1990002">
    <property type="term" value="F:methylglyoxal reductase (NADPH) (acetol producing) activity"/>
    <property type="evidence" value="ECO:0007669"/>
    <property type="project" value="TreeGrafter"/>
</dbReference>
<dbReference type="PIRSF" id="PIRSF000097">
    <property type="entry name" value="AKR"/>
    <property type="match status" value="1"/>
</dbReference>
<dbReference type="PRINTS" id="PR00069">
    <property type="entry name" value="ALDKETRDTASE"/>
</dbReference>
<evidence type="ECO:0000256" key="3">
    <source>
        <dbReference type="ARBA" id="ARBA00023002"/>
    </source>
</evidence>
<dbReference type="InterPro" id="IPR020471">
    <property type="entry name" value="AKR"/>
</dbReference>
<evidence type="ECO:0000256" key="4">
    <source>
        <dbReference type="PIRSR" id="PIRSR000097-1"/>
    </source>
</evidence>
<dbReference type="SUPFAM" id="SSF51430">
    <property type="entry name" value="NAD(P)-linked oxidoreductase"/>
    <property type="match status" value="1"/>
</dbReference>
<reference evidence="8 9" key="1">
    <citation type="submission" date="2006-03" db="EMBL/GenBank/DDBJ databases">
        <authorList>
            <person name="Pinhassi J."/>
            <person name="Pedros-Alio C."/>
            <person name="Ferriera S."/>
            <person name="Johnson J."/>
            <person name="Kravitz S."/>
            <person name="Halpern A."/>
            <person name="Remington K."/>
            <person name="Beeson K."/>
            <person name="Tran B."/>
            <person name="Rogers Y.-H."/>
            <person name="Friedman R."/>
            <person name="Venter J.C."/>
        </authorList>
    </citation>
    <scope>NUCLEOTIDE SEQUENCE [LARGE SCALE GENOMIC DNA]</scope>
    <source>
        <strain evidence="8 9">RED65</strain>
    </source>
</reference>
<dbReference type="HOGENOM" id="CLU_023205_0_1_6"/>
<evidence type="ECO:0000256" key="5">
    <source>
        <dbReference type="PIRSR" id="PIRSR000097-2"/>
    </source>
</evidence>
<evidence type="ECO:0000259" key="7">
    <source>
        <dbReference type="Pfam" id="PF00248"/>
    </source>
</evidence>
<dbReference type="Gene3D" id="3.20.20.100">
    <property type="entry name" value="NADP-dependent oxidoreductase domain"/>
    <property type="match status" value="1"/>
</dbReference>
<dbReference type="PANTHER" id="PTHR43827">
    <property type="entry name" value="2,5-DIKETO-D-GLUCONIC ACID REDUCTASE"/>
    <property type="match status" value="1"/>
</dbReference>
<keyword evidence="2" id="KW-0521">NADP</keyword>
<dbReference type="PROSITE" id="PS00798">
    <property type="entry name" value="ALDOKETO_REDUCTASE_1"/>
    <property type="match status" value="1"/>
</dbReference>
<organism evidence="8 9">
    <name type="scientific">Bermanella marisrubri</name>
    <dbReference type="NCBI Taxonomy" id="207949"/>
    <lineage>
        <taxon>Bacteria</taxon>
        <taxon>Pseudomonadati</taxon>
        <taxon>Pseudomonadota</taxon>
        <taxon>Gammaproteobacteria</taxon>
        <taxon>Oceanospirillales</taxon>
        <taxon>Oceanospirillaceae</taxon>
        <taxon>Bermanella</taxon>
    </lineage>
</organism>